<feature type="chain" id="PRO_5039412126" evidence="7">
    <location>
        <begin position="22"/>
        <end position="262"/>
    </location>
</feature>
<evidence type="ECO:0000256" key="3">
    <source>
        <dbReference type="ARBA" id="ARBA00022729"/>
    </source>
</evidence>
<dbReference type="SMART" id="SM00062">
    <property type="entry name" value="PBPb"/>
    <property type="match status" value="1"/>
</dbReference>
<evidence type="ECO:0000256" key="1">
    <source>
        <dbReference type="ARBA" id="ARBA00004196"/>
    </source>
</evidence>
<evidence type="ECO:0000313" key="10">
    <source>
        <dbReference type="EMBL" id="QIZ09260.1"/>
    </source>
</evidence>
<evidence type="ECO:0000256" key="6">
    <source>
        <dbReference type="RuleBase" id="RU003744"/>
    </source>
</evidence>
<protein>
    <submittedName>
        <fullName evidence="10">Transporter substrate-binding domain-containing protein</fullName>
    </submittedName>
</protein>
<organism evidence="10 11">
    <name type="scientific">Priestia megaterium</name>
    <name type="common">Bacillus megaterium</name>
    <dbReference type="NCBI Taxonomy" id="1404"/>
    <lineage>
        <taxon>Bacteria</taxon>
        <taxon>Bacillati</taxon>
        <taxon>Bacillota</taxon>
        <taxon>Bacilli</taxon>
        <taxon>Bacillales</taxon>
        <taxon>Bacillaceae</taxon>
        <taxon>Priestia</taxon>
    </lineage>
</organism>
<dbReference type="Pfam" id="PF00497">
    <property type="entry name" value="SBP_bac_3"/>
    <property type="match status" value="1"/>
</dbReference>
<reference evidence="10 11" key="1">
    <citation type="submission" date="2020-04" db="EMBL/GenBank/DDBJ databases">
        <title>Genome-Wide Identification of 5-Methylcytosine Sites in Bacterial Genomes By High-Throughput Sequencing of MspJI Restriction Fragments.</title>
        <authorList>
            <person name="Wu V."/>
        </authorList>
    </citation>
    <scope>NUCLEOTIDE SEQUENCE [LARGE SCALE GENOMIC DNA]</scope>
    <source>
        <strain evidence="10 11">S2</strain>
    </source>
</reference>
<dbReference type="SUPFAM" id="SSF53850">
    <property type="entry name" value="Periplasmic binding protein-like II"/>
    <property type="match status" value="1"/>
</dbReference>
<comment type="similarity">
    <text evidence="2 6">Belongs to the bacterial solute-binding protein 3 family.</text>
</comment>
<dbReference type="GO" id="GO:0016020">
    <property type="term" value="C:membrane"/>
    <property type="evidence" value="ECO:0007669"/>
    <property type="project" value="InterPro"/>
</dbReference>
<keyword evidence="4" id="KW-0564">Palmitate</keyword>
<dbReference type="PANTHER" id="PTHR35936:SF34">
    <property type="entry name" value="ABC TRANSPORTER EXTRACELLULAR-BINDING PROTEIN YCKB-RELATED"/>
    <property type="match status" value="1"/>
</dbReference>
<dbReference type="AlphaFoldDB" id="A0A6H1P6P1"/>
<gene>
    <name evidence="10" type="ORF">HFZ78_23265</name>
</gene>
<evidence type="ECO:0000313" key="11">
    <source>
        <dbReference type="Proteomes" id="UP000501868"/>
    </source>
</evidence>
<dbReference type="InterPro" id="IPR001638">
    <property type="entry name" value="Solute-binding_3/MltF_N"/>
</dbReference>
<sequence length="262" mass="28851">MKKYMVGLCIACLVLIMAACGGSKETSGLAKSDTLKSIKDKGKIEIAMEGAYPPYNYINKSNKLEGFDVDIAQEVAKRLGVKAVLVSNPWDSMIPALTGKKFDIIISDMAITDERKKKVSFSDPYFTTGNQLFVPKDSSIKAPKDMKGKKIGVTISTTAAEEVTKLGADVKLYKNDFLAFEDLVNGRLEGVSTDQGVGAKIILDQNYSLVAIDGLLNTELAGMTIRKEDNDLRKEINKIIAEMQKDGKYEEISKKWFGKDIR</sequence>
<dbReference type="GO" id="GO:0015276">
    <property type="term" value="F:ligand-gated monoatomic ion channel activity"/>
    <property type="evidence" value="ECO:0007669"/>
    <property type="project" value="InterPro"/>
</dbReference>
<keyword evidence="3 7" id="KW-0732">Signal</keyword>
<proteinExistence type="inferred from homology"/>
<feature type="domain" description="Ionotropic glutamate receptor C-terminal" evidence="9">
    <location>
        <begin position="43"/>
        <end position="259"/>
    </location>
</feature>
<evidence type="ECO:0000256" key="2">
    <source>
        <dbReference type="ARBA" id="ARBA00010333"/>
    </source>
</evidence>
<dbReference type="Proteomes" id="UP000501868">
    <property type="component" value="Chromosome"/>
</dbReference>
<feature type="signal peptide" evidence="7">
    <location>
        <begin position="1"/>
        <end position="21"/>
    </location>
</feature>
<accession>A0A6H1P6P1</accession>
<dbReference type="EMBL" id="CP051128">
    <property type="protein sequence ID" value="QIZ09260.1"/>
    <property type="molecule type" value="Genomic_DNA"/>
</dbReference>
<dbReference type="InterPro" id="IPR018313">
    <property type="entry name" value="SBP_3_CS"/>
</dbReference>
<dbReference type="PROSITE" id="PS51257">
    <property type="entry name" value="PROKAR_LIPOPROTEIN"/>
    <property type="match status" value="1"/>
</dbReference>
<evidence type="ECO:0000259" key="8">
    <source>
        <dbReference type="SMART" id="SM00062"/>
    </source>
</evidence>
<reference evidence="10 11" key="2">
    <citation type="submission" date="2020-04" db="EMBL/GenBank/DDBJ databases">
        <authorList>
            <person name="Fomenkov A."/>
            <person name="Anton B.P."/>
            <person name="Roberts R.J."/>
        </authorList>
    </citation>
    <scope>NUCLEOTIDE SEQUENCE [LARGE SCALE GENOMIC DNA]</scope>
    <source>
        <strain evidence="10 11">S2</strain>
    </source>
</reference>
<comment type="subcellular location">
    <subcellularLocation>
        <location evidence="1">Cell envelope</location>
    </subcellularLocation>
</comment>
<dbReference type="PANTHER" id="PTHR35936">
    <property type="entry name" value="MEMBRANE-BOUND LYTIC MUREIN TRANSGLYCOSYLASE F"/>
    <property type="match status" value="1"/>
</dbReference>
<dbReference type="PROSITE" id="PS01039">
    <property type="entry name" value="SBP_BACTERIAL_3"/>
    <property type="match status" value="1"/>
</dbReference>
<name>A0A6H1P6P1_PRIMG</name>
<dbReference type="GO" id="GO:0030313">
    <property type="term" value="C:cell envelope"/>
    <property type="evidence" value="ECO:0007669"/>
    <property type="project" value="UniProtKB-SubCell"/>
</dbReference>
<evidence type="ECO:0000256" key="5">
    <source>
        <dbReference type="ARBA" id="ARBA00023288"/>
    </source>
</evidence>
<evidence type="ECO:0000256" key="4">
    <source>
        <dbReference type="ARBA" id="ARBA00023139"/>
    </source>
</evidence>
<dbReference type="Gene3D" id="3.40.190.10">
    <property type="entry name" value="Periplasmic binding protein-like II"/>
    <property type="match status" value="2"/>
</dbReference>
<evidence type="ECO:0000259" key="9">
    <source>
        <dbReference type="SMART" id="SM00079"/>
    </source>
</evidence>
<keyword evidence="5" id="KW-0449">Lipoprotein</keyword>
<feature type="domain" description="Solute-binding protein family 3/N-terminal" evidence="8">
    <location>
        <begin position="43"/>
        <end position="260"/>
    </location>
</feature>
<evidence type="ECO:0000256" key="7">
    <source>
        <dbReference type="SAM" id="SignalP"/>
    </source>
</evidence>
<dbReference type="InterPro" id="IPR001320">
    <property type="entry name" value="Iontro_rcpt_C"/>
</dbReference>
<dbReference type="SMART" id="SM00079">
    <property type="entry name" value="PBPe"/>
    <property type="match status" value="1"/>
</dbReference>